<dbReference type="EMBL" id="JBHMAF010000011">
    <property type="protein sequence ID" value="MFB9757442.1"/>
    <property type="molecule type" value="Genomic_DNA"/>
</dbReference>
<evidence type="ECO:0000313" key="4">
    <source>
        <dbReference type="Proteomes" id="UP001589609"/>
    </source>
</evidence>
<dbReference type="Proteomes" id="UP001589609">
    <property type="component" value="Unassembled WGS sequence"/>
</dbReference>
<dbReference type="PANTHER" id="PTHR11080:SF2">
    <property type="entry name" value="LD05707P"/>
    <property type="match status" value="1"/>
</dbReference>
<name>A0ABV5WA40_9BACI</name>
<dbReference type="Gene3D" id="3.40.50.850">
    <property type="entry name" value="Isochorismatase-like"/>
    <property type="match status" value="1"/>
</dbReference>
<dbReference type="PANTHER" id="PTHR11080">
    <property type="entry name" value="PYRAZINAMIDASE/NICOTINAMIDASE"/>
    <property type="match status" value="1"/>
</dbReference>
<dbReference type="InterPro" id="IPR052347">
    <property type="entry name" value="Isochorismatase_Nicotinamidase"/>
</dbReference>
<sequence length="302" mass="34655">MKTKFEEIVDLHAIGGVNTRKLNDLLILAHSENLIPSIEDIEKVMFIGIDFQNDFMEQGELAVPNSHKDIKNVAKFIHNNLEKITTIVVSLDTHQLQQIFHPSWWIDKNGEHPKPFTIITKEDVESGKWVAVDKQEESLNYIRNLEKLGKKQLCIWTYHCIEGTDGAALEGQFSNIIHFHSTARKSAIKKIVKGQDPLSEMYGIIKPEYSQHEYCNDEFLESLKLYDKIIVAGEAKSHCVLESVRQIVEYYANNRDILARIYLLDDCMSPIPGYEEMTEKAFKELKDIYGVNIVNSTDLSLI</sequence>
<dbReference type="SUPFAM" id="SSF52499">
    <property type="entry name" value="Isochorismatase-like hydrolases"/>
    <property type="match status" value="1"/>
</dbReference>
<comment type="caution">
    <text evidence="3">The sequence shown here is derived from an EMBL/GenBank/DDBJ whole genome shotgun (WGS) entry which is preliminary data.</text>
</comment>
<reference evidence="3 4" key="1">
    <citation type="submission" date="2024-09" db="EMBL/GenBank/DDBJ databases">
        <authorList>
            <person name="Sun Q."/>
            <person name="Mori K."/>
        </authorList>
    </citation>
    <scope>NUCLEOTIDE SEQUENCE [LARGE SCALE GENOMIC DNA]</scope>
    <source>
        <strain evidence="3 4">JCM 11201</strain>
    </source>
</reference>
<keyword evidence="4" id="KW-1185">Reference proteome</keyword>
<dbReference type="RefSeq" id="WP_379947755.1">
    <property type="nucleotide sequence ID" value="NZ_JBHMAF010000011.1"/>
</dbReference>
<evidence type="ECO:0000256" key="2">
    <source>
        <dbReference type="ARBA" id="ARBA00022801"/>
    </source>
</evidence>
<evidence type="ECO:0000256" key="1">
    <source>
        <dbReference type="ARBA" id="ARBA00006336"/>
    </source>
</evidence>
<evidence type="ECO:0008006" key="5">
    <source>
        <dbReference type="Google" id="ProtNLM"/>
    </source>
</evidence>
<comment type="similarity">
    <text evidence="1">Belongs to the isochorismatase family.</text>
</comment>
<accession>A0ABV5WA40</accession>
<protein>
    <recommendedName>
        <fullName evidence="5">Nicotinamidase</fullName>
    </recommendedName>
</protein>
<evidence type="ECO:0000313" key="3">
    <source>
        <dbReference type="EMBL" id="MFB9757442.1"/>
    </source>
</evidence>
<keyword evidence="2" id="KW-0378">Hydrolase</keyword>
<gene>
    <name evidence="3" type="ORF">ACFFMS_02635</name>
</gene>
<dbReference type="InterPro" id="IPR036380">
    <property type="entry name" value="Isochorismatase-like_sf"/>
</dbReference>
<organism evidence="3 4">
    <name type="scientific">Ectobacillus funiculus</name>
    <dbReference type="NCBI Taxonomy" id="137993"/>
    <lineage>
        <taxon>Bacteria</taxon>
        <taxon>Bacillati</taxon>
        <taxon>Bacillota</taxon>
        <taxon>Bacilli</taxon>
        <taxon>Bacillales</taxon>
        <taxon>Bacillaceae</taxon>
        <taxon>Ectobacillus</taxon>
    </lineage>
</organism>
<proteinExistence type="inferred from homology"/>